<dbReference type="InterPro" id="IPR008613">
    <property type="entry name" value="Excalibur_Ca-bd_domain"/>
</dbReference>
<name>A0A239C4C7_9ACTN</name>
<feature type="domain" description="TNase-like" evidence="3">
    <location>
        <begin position="32"/>
        <end position="161"/>
    </location>
</feature>
<dbReference type="AlphaFoldDB" id="A0A239C4C7"/>
<evidence type="ECO:0000313" key="4">
    <source>
        <dbReference type="EMBL" id="SNS15115.1"/>
    </source>
</evidence>
<dbReference type="PROSITE" id="PS50830">
    <property type="entry name" value="TNASE_3"/>
    <property type="match status" value="1"/>
</dbReference>
<proteinExistence type="predicted"/>
<evidence type="ECO:0000259" key="3">
    <source>
        <dbReference type="PROSITE" id="PS50830"/>
    </source>
</evidence>
<reference evidence="4 5" key="1">
    <citation type="submission" date="2017-06" db="EMBL/GenBank/DDBJ databases">
        <authorList>
            <person name="Kim H.J."/>
            <person name="Triplett B.A."/>
        </authorList>
    </citation>
    <scope>NUCLEOTIDE SEQUENCE [LARGE SCALE GENOMIC DNA]</scope>
    <source>
        <strain evidence="4 5">CGMCC 4.2132</strain>
    </source>
</reference>
<organism evidence="4 5">
    <name type="scientific">Streptosporangium subroseum</name>
    <dbReference type="NCBI Taxonomy" id="106412"/>
    <lineage>
        <taxon>Bacteria</taxon>
        <taxon>Bacillati</taxon>
        <taxon>Actinomycetota</taxon>
        <taxon>Actinomycetes</taxon>
        <taxon>Streptosporangiales</taxon>
        <taxon>Streptosporangiaceae</taxon>
        <taxon>Streptosporangium</taxon>
    </lineage>
</organism>
<dbReference type="InterPro" id="IPR016071">
    <property type="entry name" value="Staphylococal_nuclease_OB-fold"/>
</dbReference>
<dbReference type="Pfam" id="PF00565">
    <property type="entry name" value="SNase"/>
    <property type="match status" value="1"/>
</dbReference>
<dbReference type="OrthoDB" id="5241375at2"/>
<keyword evidence="5" id="KW-1185">Reference proteome</keyword>
<feature type="signal peptide" evidence="2">
    <location>
        <begin position="1"/>
        <end position="26"/>
    </location>
</feature>
<keyword evidence="2" id="KW-0732">Signal</keyword>
<evidence type="ECO:0000256" key="1">
    <source>
        <dbReference type="SAM" id="MobiDB-lite"/>
    </source>
</evidence>
<feature type="compositionally biased region" description="Basic and acidic residues" evidence="1">
    <location>
        <begin position="224"/>
        <end position="235"/>
    </location>
</feature>
<dbReference type="Gene3D" id="2.40.50.90">
    <property type="match status" value="1"/>
</dbReference>
<feature type="compositionally biased region" description="Pro residues" evidence="1">
    <location>
        <begin position="174"/>
        <end position="190"/>
    </location>
</feature>
<dbReference type="SUPFAM" id="SSF50199">
    <property type="entry name" value="Staphylococcal nuclease"/>
    <property type="match status" value="1"/>
</dbReference>
<feature type="region of interest" description="Disordered" evidence="1">
    <location>
        <begin position="165"/>
        <end position="235"/>
    </location>
</feature>
<protein>
    <submittedName>
        <fullName evidence="4">Micrococcal nuclease</fullName>
    </submittedName>
</protein>
<evidence type="ECO:0000256" key="2">
    <source>
        <dbReference type="SAM" id="SignalP"/>
    </source>
</evidence>
<sequence>MKRSASASLLVLALTIPLAVSAPAEAAAVPKGTKKATVVKIVDGDTIDVRFTRTGPIVRVGLLEVDTPERGKCWFKTATKRTVALLPVGKTTYLLADKDPKDRYGQSLYYAWNAGGVFVNRNLVRYGYGKATLYKSNDKYIKVMRAEQVKAQRERLRIWSGKCDVVGASTPRPTSTPTPTPTPAPSPDPPSGGNDPRFPTCGAANDAGYGPYRRGTDAEYGWYQDRDGDGIVCER</sequence>
<dbReference type="Pfam" id="PF05901">
    <property type="entry name" value="Excalibur"/>
    <property type="match status" value="1"/>
</dbReference>
<feature type="chain" id="PRO_5038600641" evidence="2">
    <location>
        <begin position="27"/>
        <end position="235"/>
    </location>
</feature>
<dbReference type="SMART" id="SM00318">
    <property type="entry name" value="SNc"/>
    <property type="match status" value="1"/>
</dbReference>
<dbReference type="SMART" id="SM00894">
    <property type="entry name" value="Excalibur"/>
    <property type="match status" value="1"/>
</dbReference>
<accession>A0A239C4C7</accession>
<gene>
    <name evidence="4" type="ORF">SAMN05216276_10055</name>
</gene>
<dbReference type="RefSeq" id="WP_089206297.1">
    <property type="nucleotide sequence ID" value="NZ_FZOD01000005.1"/>
</dbReference>
<dbReference type="EMBL" id="FZOD01000005">
    <property type="protein sequence ID" value="SNS15115.1"/>
    <property type="molecule type" value="Genomic_DNA"/>
</dbReference>
<dbReference type="InterPro" id="IPR035437">
    <property type="entry name" value="SNase_OB-fold_sf"/>
</dbReference>
<dbReference type="Proteomes" id="UP000198282">
    <property type="component" value="Unassembled WGS sequence"/>
</dbReference>
<evidence type="ECO:0000313" key="5">
    <source>
        <dbReference type="Proteomes" id="UP000198282"/>
    </source>
</evidence>